<dbReference type="InterPro" id="IPR008727">
    <property type="entry name" value="PAAR_motif"/>
</dbReference>
<organism evidence="1 2">
    <name type="scientific">Desulfovibrio litoralis DSM 11393</name>
    <dbReference type="NCBI Taxonomy" id="1121455"/>
    <lineage>
        <taxon>Bacteria</taxon>
        <taxon>Pseudomonadati</taxon>
        <taxon>Thermodesulfobacteriota</taxon>
        <taxon>Desulfovibrionia</taxon>
        <taxon>Desulfovibrionales</taxon>
        <taxon>Desulfovibrionaceae</taxon>
        <taxon>Desulfovibrio</taxon>
    </lineage>
</organism>
<dbReference type="EMBL" id="FRDI01000004">
    <property type="protein sequence ID" value="SHN60412.1"/>
    <property type="molecule type" value="Genomic_DNA"/>
</dbReference>
<sequence length="170" mass="18314">MAQVPIACLGDTGSHGGKIITGAETIMVHGRPIARVGDIYDCPEHGPNPIITGAKSVFGRGRQVAHIGSRTACGATITSGCPNATLDVTLLSDEIISPQSANFESECNYDEQILAINKTTGQPIAYYPYFIELVNGKTYFGRTDEYGYTQRIDSLQSAENFIVFWGGRCC</sequence>
<dbReference type="AlphaFoldDB" id="A0A1M7SPN1"/>
<dbReference type="Proteomes" id="UP000186469">
    <property type="component" value="Unassembled WGS sequence"/>
</dbReference>
<dbReference type="CDD" id="cd14744">
    <property type="entry name" value="PAAR_CT_2"/>
    <property type="match status" value="1"/>
</dbReference>
<dbReference type="Gene3D" id="2.60.200.60">
    <property type="match status" value="2"/>
</dbReference>
<reference evidence="1 2" key="1">
    <citation type="submission" date="2016-12" db="EMBL/GenBank/DDBJ databases">
        <authorList>
            <person name="Song W.-J."/>
            <person name="Kurnit D.M."/>
        </authorList>
    </citation>
    <scope>NUCLEOTIDE SEQUENCE [LARGE SCALE GENOMIC DNA]</scope>
    <source>
        <strain evidence="1 2">DSM 11393</strain>
    </source>
</reference>
<dbReference type="OrthoDB" id="9807902at2"/>
<proteinExistence type="predicted"/>
<dbReference type="STRING" id="1121455.SAMN02745728_01126"/>
<gene>
    <name evidence="1" type="ORF">SAMN02745728_01126</name>
</gene>
<name>A0A1M7SPN1_9BACT</name>
<dbReference type="Pfam" id="PF05488">
    <property type="entry name" value="PAAR_motif"/>
    <property type="match status" value="1"/>
</dbReference>
<dbReference type="RefSeq" id="WP_072696811.1">
    <property type="nucleotide sequence ID" value="NZ_FRDI01000004.1"/>
</dbReference>
<evidence type="ECO:0000313" key="1">
    <source>
        <dbReference type="EMBL" id="SHN60412.1"/>
    </source>
</evidence>
<protein>
    <submittedName>
        <fullName evidence="1">Zn-binding Pro-Ala-Ala-Arg (PAAR) domain-containing protein, incolved in TypeVI secretion</fullName>
    </submittedName>
</protein>
<keyword evidence="2" id="KW-1185">Reference proteome</keyword>
<accession>A0A1M7SPN1</accession>
<evidence type="ECO:0000313" key="2">
    <source>
        <dbReference type="Proteomes" id="UP000186469"/>
    </source>
</evidence>